<protein>
    <recommendedName>
        <fullName evidence="1">Protein phosphatase</fullName>
        <ecNumber evidence="1">3.1.3.16</ecNumber>
    </recommendedName>
</protein>
<dbReference type="InterPro" id="IPR001932">
    <property type="entry name" value="PPM-type_phosphatase-like_dom"/>
</dbReference>
<comment type="cofactor">
    <cofactor evidence="1">
        <name>Mg(2+)</name>
        <dbReference type="ChEBI" id="CHEBI:18420"/>
    </cofactor>
</comment>
<sequence>MCAGDIITDHQAATTCRRLKIVFKKTTLTDQPTSIHENMNTNHDESRTRNSCKRLKIVFKKPDTCADDHESMTKKHSMRIIMKKKGLKMVSSPFYIPKNEEVKPLDGVSGWAKQGIDSGHYARKLMKNSADAVVALKGTDGNPIGDPERILQEAFSNTTGVQGASTACIVSHNDGVLRAANVGDSGFMVFRDGKMMYKSQTQQRRFNCPYQLGNHSSCDRPDSAIQMEVTVMVDDLVVLGTDGLLDNMHVEEIEKIIAMTMVAKAEREGKTVEEKLAREIAEAAYYKSLDKYGDCPFVRASLLEGKHHKGGKVDDITVVVGRIIQNYDLHIKINSDQKSTPE</sequence>
<comment type="cofactor">
    <cofactor evidence="1">
        <name>Mn(2+)</name>
        <dbReference type="ChEBI" id="CHEBI:29035"/>
    </cofactor>
</comment>
<feature type="domain" description="PPM-type phosphatase" evidence="2">
    <location>
        <begin position="93"/>
        <end position="323"/>
    </location>
</feature>
<dbReference type="AlphaFoldDB" id="W9SLN2"/>
<evidence type="ECO:0000256" key="1">
    <source>
        <dbReference type="RuleBase" id="RU366020"/>
    </source>
</evidence>
<dbReference type="eggNOG" id="KOG1379">
    <property type="taxonomic scope" value="Eukaryota"/>
</dbReference>
<gene>
    <name evidence="3" type="ORF">L484_024436</name>
</gene>
<keyword evidence="1" id="KW-0904">Protein phosphatase</keyword>
<comment type="catalytic activity">
    <reaction evidence="1">
        <text>O-phospho-L-threonyl-[protein] + H2O = L-threonyl-[protein] + phosphate</text>
        <dbReference type="Rhea" id="RHEA:47004"/>
        <dbReference type="Rhea" id="RHEA-COMP:11060"/>
        <dbReference type="Rhea" id="RHEA-COMP:11605"/>
        <dbReference type="ChEBI" id="CHEBI:15377"/>
        <dbReference type="ChEBI" id="CHEBI:30013"/>
        <dbReference type="ChEBI" id="CHEBI:43474"/>
        <dbReference type="ChEBI" id="CHEBI:61977"/>
        <dbReference type="EC" id="3.1.3.16"/>
    </reaction>
</comment>
<name>W9SLN2_9ROSA</name>
<dbReference type="Proteomes" id="UP000030645">
    <property type="component" value="Unassembled WGS sequence"/>
</dbReference>
<keyword evidence="1" id="KW-0464">Manganese</keyword>
<evidence type="ECO:0000313" key="4">
    <source>
        <dbReference type="Proteomes" id="UP000030645"/>
    </source>
</evidence>
<evidence type="ECO:0000313" key="3">
    <source>
        <dbReference type="EMBL" id="EXC16262.1"/>
    </source>
</evidence>
<organism evidence="3 4">
    <name type="scientific">Morus notabilis</name>
    <dbReference type="NCBI Taxonomy" id="981085"/>
    <lineage>
        <taxon>Eukaryota</taxon>
        <taxon>Viridiplantae</taxon>
        <taxon>Streptophyta</taxon>
        <taxon>Embryophyta</taxon>
        <taxon>Tracheophyta</taxon>
        <taxon>Spermatophyta</taxon>
        <taxon>Magnoliopsida</taxon>
        <taxon>eudicotyledons</taxon>
        <taxon>Gunneridae</taxon>
        <taxon>Pentapetalae</taxon>
        <taxon>rosids</taxon>
        <taxon>fabids</taxon>
        <taxon>Rosales</taxon>
        <taxon>Moraceae</taxon>
        <taxon>Moreae</taxon>
        <taxon>Morus</taxon>
    </lineage>
</organism>
<dbReference type="InterPro" id="IPR039123">
    <property type="entry name" value="PPTC7"/>
</dbReference>
<dbReference type="EMBL" id="KE345789">
    <property type="protein sequence ID" value="EXC16262.1"/>
    <property type="molecule type" value="Genomic_DNA"/>
</dbReference>
<keyword evidence="1" id="KW-0378">Hydrolase</keyword>
<evidence type="ECO:0000259" key="2">
    <source>
        <dbReference type="PROSITE" id="PS51746"/>
    </source>
</evidence>
<accession>W9SLN2</accession>
<dbReference type="PANTHER" id="PTHR12320">
    <property type="entry name" value="PROTEIN PHOSPHATASE 2C"/>
    <property type="match status" value="1"/>
</dbReference>
<proteinExistence type="inferred from homology"/>
<dbReference type="PROSITE" id="PS51746">
    <property type="entry name" value="PPM_2"/>
    <property type="match status" value="1"/>
</dbReference>
<keyword evidence="1" id="KW-0460">Magnesium</keyword>
<dbReference type="InterPro" id="IPR036457">
    <property type="entry name" value="PPM-type-like_dom_sf"/>
</dbReference>
<dbReference type="SUPFAM" id="SSF81606">
    <property type="entry name" value="PP2C-like"/>
    <property type="match status" value="1"/>
</dbReference>
<dbReference type="PANTHER" id="PTHR12320:SF81">
    <property type="entry name" value="PROTEIN PHOSPHATASE 2C 23-RELATED"/>
    <property type="match status" value="1"/>
</dbReference>
<dbReference type="SMART" id="SM00332">
    <property type="entry name" value="PP2Cc"/>
    <property type="match status" value="1"/>
</dbReference>
<dbReference type="GO" id="GO:0004722">
    <property type="term" value="F:protein serine/threonine phosphatase activity"/>
    <property type="evidence" value="ECO:0007669"/>
    <property type="project" value="UniProtKB-EC"/>
</dbReference>
<keyword evidence="4" id="KW-1185">Reference proteome</keyword>
<dbReference type="Gene3D" id="3.60.40.10">
    <property type="entry name" value="PPM-type phosphatase domain"/>
    <property type="match status" value="2"/>
</dbReference>
<keyword evidence="1" id="KW-0479">Metal-binding</keyword>
<comment type="catalytic activity">
    <reaction evidence="1">
        <text>O-phospho-L-seryl-[protein] + H2O = L-seryl-[protein] + phosphate</text>
        <dbReference type="Rhea" id="RHEA:20629"/>
        <dbReference type="Rhea" id="RHEA-COMP:9863"/>
        <dbReference type="Rhea" id="RHEA-COMP:11604"/>
        <dbReference type="ChEBI" id="CHEBI:15377"/>
        <dbReference type="ChEBI" id="CHEBI:29999"/>
        <dbReference type="ChEBI" id="CHEBI:43474"/>
        <dbReference type="ChEBI" id="CHEBI:83421"/>
        <dbReference type="EC" id="3.1.3.16"/>
    </reaction>
</comment>
<dbReference type="EC" id="3.1.3.16" evidence="1"/>
<reference evidence="4" key="1">
    <citation type="submission" date="2013-01" db="EMBL/GenBank/DDBJ databases">
        <title>Draft Genome Sequence of a Mulberry Tree, Morus notabilis C.K. Schneid.</title>
        <authorList>
            <person name="He N."/>
            <person name="Zhao S."/>
        </authorList>
    </citation>
    <scope>NUCLEOTIDE SEQUENCE</scope>
</reference>
<comment type="similarity">
    <text evidence="1">Belongs to the PP2C family.</text>
</comment>
<dbReference type="GO" id="GO:0046872">
    <property type="term" value="F:metal ion binding"/>
    <property type="evidence" value="ECO:0007669"/>
    <property type="project" value="UniProtKB-UniRule"/>
</dbReference>